<name>A0ABV7UWK7_9GAMM</name>
<dbReference type="Gene3D" id="1.10.1660.10">
    <property type="match status" value="1"/>
</dbReference>
<organism evidence="6 7">
    <name type="scientific">Luteimonas notoginsengisoli</name>
    <dbReference type="NCBI Taxonomy" id="1578200"/>
    <lineage>
        <taxon>Bacteria</taxon>
        <taxon>Pseudomonadati</taxon>
        <taxon>Pseudomonadota</taxon>
        <taxon>Gammaproteobacteria</taxon>
        <taxon>Lysobacterales</taxon>
        <taxon>Lysobacteraceae</taxon>
        <taxon>Luteimonas</taxon>
    </lineage>
</organism>
<dbReference type="PROSITE" id="PS00552">
    <property type="entry name" value="HTH_MERR_1"/>
    <property type="match status" value="1"/>
</dbReference>
<evidence type="ECO:0000256" key="1">
    <source>
        <dbReference type="ARBA" id="ARBA00022491"/>
    </source>
</evidence>
<dbReference type="PANTHER" id="PTHR30204">
    <property type="entry name" value="REDOX-CYCLING DRUG-SENSING TRANSCRIPTIONAL ACTIVATOR SOXR"/>
    <property type="match status" value="1"/>
</dbReference>
<dbReference type="SUPFAM" id="SSF46955">
    <property type="entry name" value="Putative DNA-binding domain"/>
    <property type="match status" value="1"/>
</dbReference>
<reference evidence="7" key="1">
    <citation type="journal article" date="2019" name="Int. J. Syst. Evol. Microbiol.">
        <title>The Global Catalogue of Microorganisms (GCM) 10K type strain sequencing project: providing services to taxonomists for standard genome sequencing and annotation.</title>
        <authorList>
            <consortium name="The Broad Institute Genomics Platform"/>
            <consortium name="The Broad Institute Genome Sequencing Center for Infectious Disease"/>
            <person name="Wu L."/>
            <person name="Ma J."/>
        </authorList>
    </citation>
    <scope>NUCLEOTIDE SEQUENCE [LARGE SCALE GENOMIC DNA]</scope>
    <source>
        <strain evidence="7">KCTC 42211</strain>
    </source>
</reference>
<dbReference type="InterPro" id="IPR009061">
    <property type="entry name" value="DNA-bd_dom_put_sf"/>
</dbReference>
<gene>
    <name evidence="6" type="ORF">ACFOM9_15155</name>
</gene>
<dbReference type="EMBL" id="JBHRYF010000017">
    <property type="protein sequence ID" value="MFC3661397.1"/>
    <property type="molecule type" value="Genomic_DNA"/>
</dbReference>
<keyword evidence="2" id="KW-0805">Transcription regulation</keyword>
<evidence type="ECO:0000313" key="7">
    <source>
        <dbReference type="Proteomes" id="UP001595724"/>
    </source>
</evidence>
<evidence type="ECO:0000313" key="6">
    <source>
        <dbReference type="EMBL" id="MFC3661397.1"/>
    </source>
</evidence>
<comment type="caution">
    <text evidence="6">The sequence shown here is derived from an EMBL/GenBank/DDBJ whole genome shotgun (WGS) entry which is preliminary data.</text>
</comment>
<dbReference type="PRINTS" id="PR00040">
    <property type="entry name" value="HTHMERR"/>
</dbReference>
<evidence type="ECO:0000256" key="3">
    <source>
        <dbReference type="ARBA" id="ARBA00023125"/>
    </source>
</evidence>
<protein>
    <submittedName>
        <fullName evidence="6">MerR family transcriptional regulator</fullName>
    </submittedName>
</protein>
<keyword evidence="4" id="KW-0804">Transcription</keyword>
<dbReference type="RefSeq" id="WP_386712745.1">
    <property type="nucleotide sequence ID" value="NZ_JBHRYF010000017.1"/>
</dbReference>
<evidence type="ECO:0000256" key="2">
    <source>
        <dbReference type="ARBA" id="ARBA00023015"/>
    </source>
</evidence>
<dbReference type="SMART" id="SM00422">
    <property type="entry name" value="HTH_MERR"/>
    <property type="match status" value="1"/>
</dbReference>
<accession>A0ABV7UWK7</accession>
<keyword evidence="1" id="KW-0678">Repressor</keyword>
<keyword evidence="7" id="KW-1185">Reference proteome</keyword>
<dbReference type="PANTHER" id="PTHR30204:SF69">
    <property type="entry name" value="MERR-FAMILY TRANSCRIPTIONAL REGULATOR"/>
    <property type="match status" value="1"/>
</dbReference>
<evidence type="ECO:0000259" key="5">
    <source>
        <dbReference type="PROSITE" id="PS50937"/>
    </source>
</evidence>
<sequence>MTISRLAAAAGVHVETVRYYQRRGLLPEPKRPMGSVRRYGPDDVGRLQFVPGHRRWGSVSTRLRGCWRSKVSAPANRLAT</sequence>
<dbReference type="PROSITE" id="PS50937">
    <property type="entry name" value="HTH_MERR_2"/>
    <property type="match status" value="1"/>
</dbReference>
<proteinExistence type="predicted"/>
<keyword evidence="3" id="KW-0238">DNA-binding</keyword>
<dbReference type="InterPro" id="IPR047057">
    <property type="entry name" value="MerR_fam"/>
</dbReference>
<feature type="domain" description="HTH merR-type" evidence="5">
    <location>
        <begin position="1"/>
        <end position="50"/>
    </location>
</feature>
<dbReference type="InterPro" id="IPR000551">
    <property type="entry name" value="MerR-type_HTH_dom"/>
</dbReference>
<dbReference type="Proteomes" id="UP001595724">
    <property type="component" value="Unassembled WGS sequence"/>
</dbReference>
<dbReference type="Pfam" id="PF13411">
    <property type="entry name" value="MerR_1"/>
    <property type="match status" value="1"/>
</dbReference>
<evidence type="ECO:0000256" key="4">
    <source>
        <dbReference type="ARBA" id="ARBA00023163"/>
    </source>
</evidence>